<feature type="compositionally biased region" description="Low complexity" evidence="1">
    <location>
        <begin position="209"/>
        <end position="220"/>
    </location>
</feature>
<gene>
    <name evidence="3" type="primary">LOC108612662</name>
</gene>
<reference evidence="3" key="3">
    <citation type="submission" date="2025-08" db="UniProtKB">
        <authorList>
            <consortium name="RefSeq"/>
        </authorList>
    </citation>
    <scope>IDENTIFICATION</scope>
    <source>
        <tissue evidence="3">Whole organism</tissue>
    </source>
</reference>
<evidence type="ECO:0000313" key="2">
    <source>
        <dbReference type="Proteomes" id="UP000694904"/>
    </source>
</evidence>
<accession>A0ABM1P1L7</accession>
<dbReference type="Proteomes" id="UP000694904">
    <property type="component" value="Chromosome 4"/>
</dbReference>
<name>A0ABM1P1L7_DROAR</name>
<keyword evidence="2" id="KW-1185">Reference proteome</keyword>
<feature type="compositionally biased region" description="Polar residues" evidence="1">
    <location>
        <begin position="186"/>
        <end position="200"/>
    </location>
</feature>
<proteinExistence type="predicted"/>
<organism evidence="2 3">
    <name type="scientific">Drosophila arizonae</name>
    <name type="common">Fruit fly</name>
    <dbReference type="NCBI Taxonomy" id="7263"/>
    <lineage>
        <taxon>Eukaryota</taxon>
        <taxon>Metazoa</taxon>
        <taxon>Ecdysozoa</taxon>
        <taxon>Arthropoda</taxon>
        <taxon>Hexapoda</taxon>
        <taxon>Insecta</taxon>
        <taxon>Pterygota</taxon>
        <taxon>Neoptera</taxon>
        <taxon>Endopterygota</taxon>
        <taxon>Diptera</taxon>
        <taxon>Brachycera</taxon>
        <taxon>Muscomorpha</taxon>
        <taxon>Ephydroidea</taxon>
        <taxon>Drosophilidae</taxon>
        <taxon>Drosophila</taxon>
    </lineage>
</organism>
<feature type="region of interest" description="Disordered" evidence="1">
    <location>
        <begin position="186"/>
        <end position="266"/>
    </location>
</feature>
<feature type="compositionally biased region" description="Polar residues" evidence="1">
    <location>
        <begin position="245"/>
        <end position="258"/>
    </location>
</feature>
<dbReference type="RefSeq" id="XP_017861103.1">
    <property type="nucleotide sequence ID" value="XM_018005614.1"/>
</dbReference>
<reference evidence="2" key="2">
    <citation type="journal article" date="2016" name="G3 (Bethesda)">
        <title>Genome Evolution in Three Species of Cactophilic Drosophila.</title>
        <authorList>
            <person name="Sanchez-Flores A."/>
            <person name="Penazola F."/>
            <person name="Carpinteyro-Ponce J."/>
            <person name="Nazario-Yepiz N."/>
            <person name="Abreu-Goodger C."/>
            <person name="Machado C.A."/>
            <person name="Markow T.A."/>
        </authorList>
    </citation>
    <scope>NUCLEOTIDE SEQUENCE [LARGE SCALE GENOMIC DNA]</scope>
</reference>
<reference evidence="2" key="1">
    <citation type="journal article" date="1997" name="Nucleic Acids Res.">
        <title>tRNAscan-SE: a program for improved detection of transfer RNA genes in genomic sequence.</title>
        <authorList>
            <person name="Lowe T.M."/>
            <person name="Eddy S.R."/>
        </authorList>
    </citation>
    <scope>NUCLEOTIDE SEQUENCE [LARGE SCALE GENOMIC DNA]</scope>
</reference>
<evidence type="ECO:0000256" key="1">
    <source>
        <dbReference type="SAM" id="MobiDB-lite"/>
    </source>
</evidence>
<sequence>MESINFNDFSVKERHEIITAFLIKMRKANSMHSAHSFFQYYLKQFYKMPTKLLDDIIYCQRAMKNYLSVHQTITNVFAGQADADPETKNNYLLEIEDTVHQINAECQFLMIRLEEDIENFCLPFTEQQLQPNSDLISEMVSEAIVPLVCTKSLLPFKPHTVRERPTENQLLRKYFTIDADKKNSLGTKTEVTKPTKSTTSGRKKGAVNAVASVAPSARAPAAPPARAPAAPPARAAAPPAVAPPKSSSKQATKTTPSEDASKSDAVNASRLHLQAALERARLKKQQVNSEAKAQSPKESFLQSFGLCTQLEHKRMLLAQALSHKRVRKPIQN</sequence>
<protein>
    <submittedName>
        <fullName evidence="3">Uncharacterized protein LOC108612662</fullName>
    </submittedName>
</protein>
<feature type="compositionally biased region" description="Pro residues" evidence="1">
    <location>
        <begin position="221"/>
        <end position="231"/>
    </location>
</feature>
<dbReference type="GeneID" id="108612662"/>
<evidence type="ECO:0000313" key="3">
    <source>
        <dbReference type="RefSeq" id="XP_017861103.1"/>
    </source>
</evidence>